<dbReference type="AlphaFoldDB" id="A0A4R2BJ83"/>
<keyword evidence="5" id="KW-1003">Cell membrane</keyword>
<sequence>MDKTQMNYIEHLGELRKRLIITLAAFLLSFIAAFVFVGDIYKLLVKDLDGKLAVLGPTDILWIYMAISGVAAIAVTIPVAAFQLWQFVRPALTKDERKVSLAFIPGLFFLFLFGIAFGYFILFPIVLGFLTNLAGDQFEAFFTAEKYFRFMLNLTLPFGCLFEMPAVVMFLTRLGIINPLKLVKARKVAYFLLIVVSILITPPDFISDVLVIIPLLLLYELSITLSKVVYRKRLAAEASLAAS</sequence>
<evidence type="ECO:0000256" key="5">
    <source>
        <dbReference type="HAMAP-Rule" id="MF_00902"/>
    </source>
</evidence>
<evidence type="ECO:0000313" key="6">
    <source>
        <dbReference type="EMBL" id="TCN26663.1"/>
    </source>
</evidence>
<keyword evidence="5" id="KW-0653">Protein transport</keyword>
<proteinExistence type="inferred from homology"/>
<evidence type="ECO:0000256" key="2">
    <source>
        <dbReference type="ARBA" id="ARBA00022692"/>
    </source>
</evidence>
<comment type="subunit">
    <text evidence="5">Forms a complex with TatA.</text>
</comment>
<name>A0A4R2BJ83_9BACI</name>
<dbReference type="NCBIfam" id="TIGR00945">
    <property type="entry name" value="tatC"/>
    <property type="match status" value="1"/>
</dbReference>
<dbReference type="RefSeq" id="WP_132003113.1">
    <property type="nucleotide sequence ID" value="NZ_JABUHM010000002.1"/>
</dbReference>
<dbReference type="PANTHER" id="PTHR30371:SF4">
    <property type="entry name" value="SEC-INDEPENDENT PROTEIN TRANSLOCASE PROTEIN TATCD"/>
    <property type="match status" value="1"/>
</dbReference>
<dbReference type="GO" id="GO:0065002">
    <property type="term" value="P:intracellular protein transmembrane transport"/>
    <property type="evidence" value="ECO:0007669"/>
    <property type="project" value="TreeGrafter"/>
</dbReference>
<comment type="caution">
    <text evidence="5">Lacks conserved residue(s) required for the propagation of feature annotation.</text>
</comment>
<evidence type="ECO:0000256" key="1">
    <source>
        <dbReference type="ARBA" id="ARBA00004141"/>
    </source>
</evidence>
<dbReference type="InterPro" id="IPR002033">
    <property type="entry name" value="TatC"/>
</dbReference>
<reference evidence="6 7" key="1">
    <citation type="journal article" date="2015" name="Stand. Genomic Sci.">
        <title>Genomic Encyclopedia of Bacterial and Archaeal Type Strains, Phase III: the genomes of soil and plant-associated and newly described type strains.</title>
        <authorList>
            <person name="Whitman W.B."/>
            <person name="Woyke T."/>
            <person name="Klenk H.P."/>
            <person name="Zhou Y."/>
            <person name="Lilburn T.G."/>
            <person name="Beck B.J."/>
            <person name="De Vos P."/>
            <person name="Vandamme P."/>
            <person name="Eisen J.A."/>
            <person name="Garrity G."/>
            <person name="Hugenholtz P."/>
            <person name="Kyrpides N.C."/>
        </authorList>
    </citation>
    <scope>NUCLEOTIDE SEQUENCE [LARGE SCALE GENOMIC DNA]</scope>
    <source>
        <strain evidence="6 7">CV53</strain>
    </source>
</reference>
<comment type="similarity">
    <text evidence="5">Belongs to the TatC family.</text>
</comment>
<dbReference type="HAMAP" id="MF_00902">
    <property type="entry name" value="TatC"/>
    <property type="match status" value="1"/>
</dbReference>
<dbReference type="GO" id="GO:0009977">
    <property type="term" value="F:proton motive force dependent protein transmembrane transporter activity"/>
    <property type="evidence" value="ECO:0007669"/>
    <property type="project" value="TreeGrafter"/>
</dbReference>
<keyword evidence="4 5" id="KW-0472">Membrane</keyword>
<feature type="transmembrane region" description="Helical" evidence="5">
    <location>
        <begin position="20"/>
        <end position="41"/>
    </location>
</feature>
<accession>A0A4R2BJ83</accession>
<keyword evidence="7" id="KW-1185">Reference proteome</keyword>
<evidence type="ECO:0000313" key="7">
    <source>
        <dbReference type="Proteomes" id="UP000295689"/>
    </source>
</evidence>
<feature type="transmembrane region" description="Helical" evidence="5">
    <location>
        <begin position="188"/>
        <end position="206"/>
    </location>
</feature>
<gene>
    <name evidence="5" type="primary">tatC</name>
    <name evidence="6" type="ORF">EV146_103186</name>
</gene>
<dbReference type="Pfam" id="PF00902">
    <property type="entry name" value="TatC"/>
    <property type="match status" value="1"/>
</dbReference>
<dbReference type="EMBL" id="SLVV01000003">
    <property type="protein sequence ID" value="TCN26663.1"/>
    <property type="molecule type" value="Genomic_DNA"/>
</dbReference>
<keyword evidence="2 5" id="KW-0812">Transmembrane</keyword>
<comment type="caution">
    <text evidence="6">The sequence shown here is derived from an EMBL/GenBank/DDBJ whole genome shotgun (WGS) entry which is preliminary data.</text>
</comment>
<dbReference type="Proteomes" id="UP000295689">
    <property type="component" value="Unassembled WGS sequence"/>
</dbReference>
<comment type="subcellular location">
    <subcellularLocation>
        <location evidence="5">Cell membrane</location>
        <topology evidence="5">Multi-pass membrane protein</topology>
    </subcellularLocation>
    <subcellularLocation>
        <location evidence="1">Membrane</location>
        <topology evidence="1">Multi-pass membrane protein</topology>
    </subcellularLocation>
</comment>
<protein>
    <recommendedName>
        <fullName evidence="5">Sec-independent protein translocase protein TatC</fullName>
    </recommendedName>
</protein>
<keyword evidence="5" id="KW-0813">Transport</keyword>
<dbReference type="PRINTS" id="PR01840">
    <property type="entry name" value="TATCFAMILY"/>
</dbReference>
<evidence type="ECO:0000256" key="3">
    <source>
        <dbReference type="ARBA" id="ARBA00022989"/>
    </source>
</evidence>
<dbReference type="GO" id="GO:0033281">
    <property type="term" value="C:TAT protein transport complex"/>
    <property type="evidence" value="ECO:0007669"/>
    <property type="project" value="UniProtKB-UniRule"/>
</dbReference>
<organism evidence="6 7">
    <name type="scientific">Mesobacillus foraminis</name>
    <dbReference type="NCBI Taxonomy" id="279826"/>
    <lineage>
        <taxon>Bacteria</taxon>
        <taxon>Bacillati</taxon>
        <taxon>Bacillota</taxon>
        <taxon>Bacilli</taxon>
        <taxon>Bacillales</taxon>
        <taxon>Bacillaceae</taxon>
        <taxon>Mesobacillus</taxon>
    </lineage>
</organism>
<evidence type="ECO:0000256" key="4">
    <source>
        <dbReference type="ARBA" id="ARBA00023136"/>
    </source>
</evidence>
<comment type="function">
    <text evidence="5">Part of the twin-arginine translocation (Tat) system that transports large folded proteins containing a characteristic twin-arginine motif in their signal peptide across membranes.</text>
</comment>
<feature type="transmembrane region" description="Helical" evidence="5">
    <location>
        <begin position="150"/>
        <end position="176"/>
    </location>
</feature>
<keyword evidence="3 5" id="KW-1133">Transmembrane helix</keyword>
<feature type="transmembrane region" description="Helical" evidence="5">
    <location>
        <begin position="106"/>
        <end position="130"/>
    </location>
</feature>
<dbReference type="PANTHER" id="PTHR30371">
    <property type="entry name" value="SEC-INDEPENDENT PROTEIN TRANSLOCASE PROTEIN TATC"/>
    <property type="match status" value="1"/>
</dbReference>
<dbReference type="GO" id="GO:0043953">
    <property type="term" value="P:protein transport by the Tat complex"/>
    <property type="evidence" value="ECO:0007669"/>
    <property type="project" value="UniProtKB-UniRule"/>
</dbReference>
<feature type="transmembrane region" description="Helical" evidence="5">
    <location>
        <begin position="61"/>
        <end position="85"/>
    </location>
</feature>
<keyword evidence="5" id="KW-0811">Translocation</keyword>